<feature type="transmembrane region" description="Helical" evidence="1">
    <location>
        <begin position="113"/>
        <end position="135"/>
    </location>
</feature>
<proteinExistence type="predicted"/>
<dbReference type="Gene3D" id="1.20.1260.100">
    <property type="entry name" value="TspO/MBR protein"/>
    <property type="match status" value="1"/>
</dbReference>
<dbReference type="InterPro" id="IPR038330">
    <property type="entry name" value="TspO/MBR-related_sf"/>
</dbReference>
<gene>
    <name evidence="2" type="ORF">HQM25_02690</name>
</gene>
<keyword evidence="1" id="KW-1133">Transmembrane helix</keyword>
<dbReference type="AlphaFoldDB" id="A0A7D4U6I8"/>
<evidence type="ECO:0000313" key="3">
    <source>
        <dbReference type="Proteomes" id="UP000502498"/>
    </source>
</evidence>
<feature type="transmembrane region" description="Helical" evidence="1">
    <location>
        <begin position="12"/>
        <end position="32"/>
    </location>
</feature>
<sequence>MKQARRDLARQIGVLSAACFMIIAAMIGTGALGGTPVQELQDGALDVDGSYLAPARPAFSIWSVIYLGLIVYTVWQALPGQRADVRQRALGWWIAATMVLNGLWLVTSQFLTLPLTVVMIVVLLVVLAVTFRRAVVVAPPEGWTDRVLIDGVTGLHLGWVTLATVANTAAWLTRTVPPAWEDAATMWGIAVLAAVAAIGAATAGVSGRLAPALATSWGLAWLAVARVTGEPHNDAIGWTALVVAVIVLIAGIGVTAARARPNRTAARTSAADATAR</sequence>
<dbReference type="EMBL" id="CP054038">
    <property type="protein sequence ID" value="QKJ18406.1"/>
    <property type="molecule type" value="Genomic_DNA"/>
</dbReference>
<dbReference type="Proteomes" id="UP000502498">
    <property type="component" value="Chromosome"/>
</dbReference>
<reference evidence="2 3" key="1">
    <citation type="submission" date="2020-05" db="EMBL/GenBank/DDBJ databases">
        <title>Strain PA2F3 complete genome.</title>
        <authorList>
            <person name="Kim Y.-S."/>
            <person name="Kim S.-J."/>
            <person name="Jung H.-k."/>
            <person name="Kim S.-E."/>
            <person name="Kim K.-H."/>
        </authorList>
    </citation>
    <scope>NUCLEOTIDE SEQUENCE [LARGE SCALE GENOMIC DNA]</scope>
    <source>
        <strain evidence="2 3">PA2F3</strain>
    </source>
</reference>
<feature type="transmembrane region" description="Helical" evidence="1">
    <location>
        <begin position="212"/>
        <end position="229"/>
    </location>
</feature>
<feature type="transmembrane region" description="Helical" evidence="1">
    <location>
        <begin position="184"/>
        <end position="205"/>
    </location>
</feature>
<feature type="transmembrane region" description="Helical" evidence="1">
    <location>
        <begin position="90"/>
        <end position="107"/>
    </location>
</feature>
<keyword evidence="1" id="KW-0812">Transmembrane</keyword>
<feature type="transmembrane region" description="Helical" evidence="1">
    <location>
        <begin position="147"/>
        <end position="172"/>
    </location>
</feature>
<organism evidence="2 3">
    <name type="scientific">Microbacterium hominis</name>
    <dbReference type="NCBI Taxonomy" id="162426"/>
    <lineage>
        <taxon>Bacteria</taxon>
        <taxon>Bacillati</taxon>
        <taxon>Actinomycetota</taxon>
        <taxon>Actinomycetes</taxon>
        <taxon>Micrococcales</taxon>
        <taxon>Microbacteriaceae</taxon>
        <taxon>Microbacterium</taxon>
    </lineage>
</organism>
<evidence type="ECO:0000313" key="2">
    <source>
        <dbReference type="EMBL" id="QKJ18406.1"/>
    </source>
</evidence>
<feature type="transmembrane region" description="Helical" evidence="1">
    <location>
        <begin position="235"/>
        <end position="257"/>
    </location>
</feature>
<keyword evidence="1" id="KW-0472">Membrane</keyword>
<name>A0A7D4U6I8_9MICO</name>
<accession>A0A7D4U6I8</accession>
<dbReference type="RefSeq" id="WP_172988845.1">
    <property type="nucleotide sequence ID" value="NZ_CP054038.1"/>
</dbReference>
<protein>
    <submittedName>
        <fullName evidence="2">Tryptophan-rich sensory protein</fullName>
    </submittedName>
</protein>
<evidence type="ECO:0000256" key="1">
    <source>
        <dbReference type="SAM" id="Phobius"/>
    </source>
</evidence>
<feature type="transmembrane region" description="Helical" evidence="1">
    <location>
        <begin position="59"/>
        <end position="78"/>
    </location>
</feature>